<dbReference type="Proteomes" id="UP001497497">
    <property type="component" value="Unassembled WGS sequence"/>
</dbReference>
<dbReference type="InterPro" id="IPR029062">
    <property type="entry name" value="Class_I_gatase-like"/>
</dbReference>
<dbReference type="PROSITE" id="PS51273">
    <property type="entry name" value="GATASE_TYPE_1"/>
    <property type="match status" value="1"/>
</dbReference>
<keyword evidence="6" id="KW-0378">Hydrolase</keyword>
<dbReference type="PANTHER" id="PTHR11315">
    <property type="entry name" value="PROTEASE FAMILY C26 GAMMA-GLUTAMYL HYDROLASE"/>
    <property type="match status" value="1"/>
</dbReference>
<dbReference type="GO" id="GO:0046900">
    <property type="term" value="P:tetrahydrofolylpolyglutamate metabolic process"/>
    <property type="evidence" value="ECO:0007669"/>
    <property type="project" value="TreeGrafter"/>
</dbReference>
<comment type="caution">
    <text evidence="8">Lacks conserved residue(s) required for the propagation of feature annotation.</text>
</comment>
<protein>
    <recommendedName>
        <fullName evidence="3">folate gamma-glutamyl hydrolase</fullName>
        <ecNumber evidence="3">3.4.19.9</ecNumber>
    </recommendedName>
</protein>
<accession>A0AAV2HRX7</accession>
<evidence type="ECO:0000256" key="3">
    <source>
        <dbReference type="ARBA" id="ARBA00012886"/>
    </source>
</evidence>
<dbReference type="InterPro" id="IPR011697">
    <property type="entry name" value="Peptidase_C26"/>
</dbReference>
<keyword evidence="4" id="KW-0964">Secreted</keyword>
<evidence type="ECO:0000313" key="11">
    <source>
        <dbReference type="Proteomes" id="UP001497497"/>
    </source>
</evidence>
<name>A0AAV2HRX7_LYMST</name>
<dbReference type="EMBL" id="CAXITT010000242">
    <property type="protein sequence ID" value="CAL1536870.1"/>
    <property type="molecule type" value="Genomic_DNA"/>
</dbReference>
<sequence length="205" mass="23098">MKRSGTTSRKVMFSRILTILGFLSFIDTSAAVNNRPFIGILTEPTTTFQYGQEFIQTSYVSFLEMAGAHVVPVRGKQPKQYYEQLFKNINGVLFPGGAADINTGPYYQSGRYLYDLAIQANDKGDYFPIWGTCLGLELLTTLTANKNYLQRTETENLTLPLKFQKGFQNSRLFKDAPSDLVKILTTESITQNNHNWSLLLAVSKI</sequence>
<comment type="similarity">
    <text evidence="2">Belongs to the peptidase C26 family.</text>
</comment>
<dbReference type="GO" id="GO:0005576">
    <property type="term" value="C:extracellular region"/>
    <property type="evidence" value="ECO:0007669"/>
    <property type="project" value="UniProtKB-SubCell"/>
</dbReference>
<evidence type="ECO:0000256" key="9">
    <source>
        <dbReference type="SAM" id="SignalP"/>
    </source>
</evidence>
<evidence type="ECO:0000256" key="5">
    <source>
        <dbReference type="ARBA" id="ARBA00022729"/>
    </source>
</evidence>
<gene>
    <name evidence="10" type="ORF">GSLYS_00010783001</name>
</gene>
<dbReference type="PROSITE" id="PS51275">
    <property type="entry name" value="PEPTIDASE_C26_GGH"/>
    <property type="match status" value="1"/>
</dbReference>
<evidence type="ECO:0000256" key="1">
    <source>
        <dbReference type="ARBA" id="ARBA00004239"/>
    </source>
</evidence>
<dbReference type="Pfam" id="PF07722">
    <property type="entry name" value="Peptidase_C26"/>
    <property type="match status" value="1"/>
</dbReference>
<dbReference type="InterPro" id="IPR015527">
    <property type="entry name" value="Pept_C26_g-glut_hydrolase"/>
</dbReference>
<feature type="chain" id="PRO_5043976838" description="folate gamma-glutamyl hydrolase" evidence="9">
    <location>
        <begin position="32"/>
        <end position="205"/>
    </location>
</feature>
<evidence type="ECO:0000256" key="4">
    <source>
        <dbReference type="ARBA" id="ARBA00022525"/>
    </source>
</evidence>
<keyword evidence="11" id="KW-1185">Reference proteome</keyword>
<evidence type="ECO:0000313" key="10">
    <source>
        <dbReference type="EMBL" id="CAL1536870.1"/>
    </source>
</evidence>
<dbReference type="AlphaFoldDB" id="A0AAV2HRX7"/>
<evidence type="ECO:0000256" key="7">
    <source>
        <dbReference type="PIRSR" id="PIRSR615527-1"/>
    </source>
</evidence>
<evidence type="ECO:0000256" key="6">
    <source>
        <dbReference type="ARBA" id="ARBA00022801"/>
    </source>
</evidence>
<feature type="signal peptide" evidence="9">
    <location>
        <begin position="1"/>
        <end position="31"/>
    </location>
</feature>
<evidence type="ECO:0000256" key="8">
    <source>
        <dbReference type="PROSITE-ProRule" id="PRU00607"/>
    </source>
</evidence>
<dbReference type="SUPFAM" id="SSF52317">
    <property type="entry name" value="Class I glutamine amidotransferase-like"/>
    <property type="match status" value="1"/>
</dbReference>
<dbReference type="PANTHER" id="PTHR11315:SF0">
    <property type="entry name" value="FOLATE GAMMA-GLUTAMYL HYDROLASE"/>
    <property type="match status" value="1"/>
</dbReference>
<evidence type="ECO:0000256" key="2">
    <source>
        <dbReference type="ARBA" id="ARBA00011083"/>
    </source>
</evidence>
<feature type="active site" description="Nucleophile" evidence="7">
    <location>
        <position position="133"/>
    </location>
</feature>
<dbReference type="GO" id="GO:0034722">
    <property type="term" value="F:gamma-glutamyl-peptidase activity"/>
    <property type="evidence" value="ECO:0007669"/>
    <property type="project" value="UniProtKB-EC"/>
</dbReference>
<organism evidence="10 11">
    <name type="scientific">Lymnaea stagnalis</name>
    <name type="common">Great pond snail</name>
    <name type="synonym">Helix stagnalis</name>
    <dbReference type="NCBI Taxonomy" id="6523"/>
    <lineage>
        <taxon>Eukaryota</taxon>
        <taxon>Metazoa</taxon>
        <taxon>Spiralia</taxon>
        <taxon>Lophotrochozoa</taxon>
        <taxon>Mollusca</taxon>
        <taxon>Gastropoda</taxon>
        <taxon>Heterobranchia</taxon>
        <taxon>Euthyneura</taxon>
        <taxon>Panpulmonata</taxon>
        <taxon>Hygrophila</taxon>
        <taxon>Lymnaeoidea</taxon>
        <taxon>Lymnaeidae</taxon>
        <taxon>Lymnaea</taxon>
    </lineage>
</organism>
<dbReference type="GO" id="GO:0005773">
    <property type="term" value="C:vacuole"/>
    <property type="evidence" value="ECO:0007669"/>
    <property type="project" value="TreeGrafter"/>
</dbReference>
<dbReference type="Gene3D" id="3.40.50.880">
    <property type="match status" value="1"/>
</dbReference>
<comment type="caution">
    <text evidence="10">The sequence shown here is derived from an EMBL/GenBank/DDBJ whole genome shotgun (WGS) entry which is preliminary data.</text>
</comment>
<reference evidence="10 11" key="1">
    <citation type="submission" date="2024-04" db="EMBL/GenBank/DDBJ databases">
        <authorList>
            <consortium name="Genoscope - CEA"/>
            <person name="William W."/>
        </authorList>
    </citation>
    <scope>NUCLEOTIDE SEQUENCE [LARGE SCALE GENOMIC DNA]</scope>
</reference>
<dbReference type="EC" id="3.4.19.9" evidence="3"/>
<comment type="subcellular location">
    <subcellularLocation>
        <location evidence="1">Secreted</location>
        <location evidence="1">Extracellular space</location>
    </subcellularLocation>
</comment>
<keyword evidence="5 9" id="KW-0732">Signal</keyword>
<proteinExistence type="inferred from homology"/>